<dbReference type="NCBIfam" id="TIGR01587">
    <property type="entry name" value="cas3_core"/>
    <property type="match status" value="1"/>
</dbReference>
<comment type="caution">
    <text evidence="12">The sequence shown here is derived from an EMBL/GenBank/DDBJ whole genome shotgun (WGS) entry which is preliminary data.</text>
</comment>
<dbReference type="GO" id="GO:0004386">
    <property type="term" value="F:helicase activity"/>
    <property type="evidence" value="ECO:0007669"/>
    <property type="project" value="UniProtKB-KW"/>
</dbReference>
<sequence>MSLIGGFMMKYIAHIGRDNDQTQLLSDHLTTVRDMCEEWGRSIGLSHVCGLAGWLHDCGKYTDEFQSYILRAHNGDPKAVPGIVDHSSAGGFYLIQCIEKYKDVTGLANQQPAKLLAELVGNAIFAHHNPNGALDYIGEVSQLGGDNQFVLKDTLPFSKRVEKCQSEDYQKMYNEIRPRFFAEFDESVFEQYYKAALDEIAAIDIIELLNNQYFYLRFILSTLIDADHTNTADFEMQIADREFRNNNKILADYYQINETAVAQQAKSNKKIQNEQLKKLNELRQKMSDACVNLNSEDAGIYTLSVPTGGGKTLSSLRFGLNHAKKYGTERLVYIVPYTTIIEQNADVIRKRLNGSTEDSTNILEYHSAVVGDFKTAKVDESVGDSAYYYARDTWDSPIILTSQVAYLDALYGKGSKNIRHMHRLVNSVLIFDEIQAMPMKCLGLNNLAMSWLSQEKTTSLLCTATQPVLEGILDGVTVKGEIVPNLSTVEQAFKRVEIMPDLKKQYDLSELMNLVNHRLEKVRSLLVILNTKAAVKKAYQTFEAGNDAVKYHLSTSMCQKNRQYKFQQIRKDLRQSDIKKVVVFSTNLIEAGVDLSFEAVIRSAAGLDSVIQAAGRCNRNHETDMAQVNLIKTTSDLENMSGLNQIKKAADITETIAHDKTNLMTAPIINNFFEQLYNHDERNKSELKYPLNIKDTQLDLYHIVRGNIVDEGEVPSGQLLERREQRALAPSTTDFTVASQIVTKCFNVIDSPTTDVIVEYSMDDEKFSGTSGDTESHDIITQLLSEQSKFGDVSKLLKAARPYTVSVYDGALKKLQEEGAVQYYENQDIWVVLKSAYSPEFGLGGNELNPDEFMF</sequence>
<keyword evidence="10" id="KW-0175">Coiled coil</keyword>
<dbReference type="InterPro" id="IPR054712">
    <property type="entry name" value="Cas3-like_dom"/>
</dbReference>
<keyword evidence="4" id="KW-0479">Metal-binding</keyword>
<evidence type="ECO:0000256" key="10">
    <source>
        <dbReference type="SAM" id="Coils"/>
    </source>
</evidence>
<gene>
    <name evidence="12" type="ORF">FD14_GL000990</name>
</gene>
<dbReference type="Pfam" id="PF22590">
    <property type="entry name" value="Cas3-like_C_2"/>
    <property type="match status" value="1"/>
</dbReference>
<comment type="similarity">
    <text evidence="1">In the N-terminal section; belongs to the CRISPR-associated nuclease Cas3-HD family.</text>
</comment>
<dbReference type="CDD" id="cd09641">
    <property type="entry name" value="Cas3''_I"/>
    <property type="match status" value="1"/>
</dbReference>
<dbReference type="OrthoDB" id="9810236at2"/>
<evidence type="ECO:0000256" key="1">
    <source>
        <dbReference type="ARBA" id="ARBA00006847"/>
    </source>
</evidence>
<proteinExistence type="inferred from homology"/>
<dbReference type="GO" id="GO:0046872">
    <property type="term" value="F:metal ion binding"/>
    <property type="evidence" value="ECO:0007669"/>
    <property type="project" value="UniProtKB-KW"/>
</dbReference>
<evidence type="ECO:0000256" key="5">
    <source>
        <dbReference type="ARBA" id="ARBA00022741"/>
    </source>
</evidence>
<dbReference type="InterPro" id="IPR027417">
    <property type="entry name" value="P-loop_NTPase"/>
</dbReference>
<keyword evidence="8" id="KW-0067">ATP-binding</keyword>
<dbReference type="GO" id="GO:0003676">
    <property type="term" value="F:nucleic acid binding"/>
    <property type="evidence" value="ECO:0007669"/>
    <property type="project" value="InterPro"/>
</dbReference>
<evidence type="ECO:0000256" key="9">
    <source>
        <dbReference type="ARBA" id="ARBA00023118"/>
    </source>
</evidence>
<dbReference type="SUPFAM" id="SSF52540">
    <property type="entry name" value="P-loop containing nucleoside triphosphate hydrolases"/>
    <property type="match status" value="1"/>
</dbReference>
<dbReference type="AlphaFoldDB" id="A0A0R2FDE1"/>
<dbReference type="CDD" id="cd17930">
    <property type="entry name" value="DEXHc_cas3"/>
    <property type="match status" value="1"/>
</dbReference>
<evidence type="ECO:0000256" key="4">
    <source>
        <dbReference type="ARBA" id="ARBA00022723"/>
    </source>
</evidence>
<dbReference type="InterPro" id="IPR006483">
    <property type="entry name" value="CRISPR-assoc_Cas3_HD"/>
</dbReference>
<dbReference type="InterPro" id="IPR038257">
    <property type="entry name" value="CRISPR-assoc_Cas3_HD_sf"/>
</dbReference>
<dbReference type="GO" id="GO:0016787">
    <property type="term" value="F:hydrolase activity"/>
    <property type="evidence" value="ECO:0007669"/>
    <property type="project" value="UniProtKB-KW"/>
</dbReference>
<dbReference type="NCBIfam" id="TIGR01596">
    <property type="entry name" value="cas3_HD"/>
    <property type="match status" value="1"/>
</dbReference>
<dbReference type="Proteomes" id="UP000051442">
    <property type="component" value="Unassembled WGS sequence"/>
</dbReference>
<accession>A0A0R2FDE1</accession>
<dbReference type="Gene3D" id="1.10.3210.30">
    <property type="match status" value="1"/>
</dbReference>
<keyword evidence="9" id="KW-0051">Antiviral defense</keyword>
<dbReference type="SUPFAM" id="SSF109604">
    <property type="entry name" value="HD-domain/PDEase-like"/>
    <property type="match status" value="1"/>
</dbReference>
<evidence type="ECO:0000256" key="6">
    <source>
        <dbReference type="ARBA" id="ARBA00022801"/>
    </source>
</evidence>
<reference evidence="12 13" key="1">
    <citation type="journal article" date="2015" name="Genome Announc.">
        <title>Expanding the biotechnology potential of lactobacilli through comparative genomics of 213 strains and associated genera.</title>
        <authorList>
            <person name="Sun Z."/>
            <person name="Harris H.M."/>
            <person name="McCann A."/>
            <person name="Guo C."/>
            <person name="Argimon S."/>
            <person name="Zhang W."/>
            <person name="Yang X."/>
            <person name="Jeffery I.B."/>
            <person name="Cooney J.C."/>
            <person name="Kagawa T.F."/>
            <person name="Liu W."/>
            <person name="Song Y."/>
            <person name="Salvetti E."/>
            <person name="Wrobel A."/>
            <person name="Rasinkangas P."/>
            <person name="Parkhill J."/>
            <person name="Rea M.C."/>
            <person name="O'Sullivan O."/>
            <person name="Ritari J."/>
            <person name="Douillard F.P."/>
            <person name="Paul Ross R."/>
            <person name="Yang R."/>
            <person name="Briner A.E."/>
            <person name="Felis G.E."/>
            <person name="de Vos W.M."/>
            <person name="Barrangou R."/>
            <person name="Klaenhammer T.R."/>
            <person name="Caufield P.W."/>
            <person name="Cui Y."/>
            <person name="Zhang H."/>
            <person name="O'Toole P.W."/>
        </authorList>
    </citation>
    <scope>NUCLEOTIDE SEQUENCE [LARGE SCALE GENOMIC DNA]</scope>
    <source>
        <strain evidence="12 13">DSM 23365</strain>
    </source>
</reference>
<keyword evidence="6" id="KW-0378">Hydrolase</keyword>
<dbReference type="InterPro" id="IPR011545">
    <property type="entry name" value="DEAD/DEAH_box_helicase_dom"/>
</dbReference>
<dbReference type="GO" id="GO:0051607">
    <property type="term" value="P:defense response to virus"/>
    <property type="evidence" value="ECO:0007669"/>
    <property type="project" value="UniProtKB-KW"/>
</dbReference>
<name>A0A0R2FDE1_9LACO</name>
<dbReference type="InterPro" id="IPR001650">
    <property type="entry name" value="Helicase_C-like"/>
</dbReference>
<evidence type="ECO:0000259" key="11">
    <source>
        <dbReference type="PROSITE" id="PS51643"/>
    </source>
</evidence>
<dbReference type="GO" id="GO:0004518">
    <property type="term" value="F:nuclease activity"/>
    <property type="evidence" value="ECO:0007669"/>
    <property type="project" value="UniProtKB-KW"/>
</dbReference>
<dbReference type="PATRIC" id="fig|1423804.4.peg.1067"/>
<keyword evidence="7" id="KW-0347">Helicase</keyword>
<dbReference type="InterPro" id="IPR006474">
    <property type="entry name" value="Helicase_Cas3_CRISPR-ass_core"/>
</dbReference>
<organism evidence="12 13">
    <name type="scientific">Secundilactobacillus similis DSM 23365 = JCM 2765</name>
    <dbReference type="NCBI Taxonomy" id="1423804"/>
    <lineage>
        <taxon>Bacteria</taxon>
        <taxon>Bacillati</taxon>
        <taxon>Bacillota</taxon>
        <taxon>Bacilli</taxon>
        <taxon>Lactobacillales</taxon>
        <taxon>Lactobacillaceae</taxon>
        <taxon>Secundilactobacillus</taxon>
    </lineage>
</organism>
<evidence type="ECO:0000313" key="13">
    <source>
        <dbReference type="Proteomes" id="UP000051442"/>
    </source>
</evidence>
<evidence type="ECO:0000313" key="12">
    <source>
        <dbReference type="EMBL" id="KRN26593.1"/>
    </source>
</evidence>
<evidence type="ECO:0000256" key="8">
    <source>
        <dbReference type="ARBA" id="ARBA00022840"/>
    </source>
</evidence>
<dbReference type="EMBL" id="AYZM01000016">
    <property type="protein sequence ID" value="KRN26593.1"/>
    <property type="molecule type" value="Genomic_DNA"/>
</dbReference>
<dbReference type="GO" id="GO:0005524">
    <property type="term" value="F:ATP binding"/>
    <property type="evidence" value="ECO:0007669"/>
    <property type="project" value="UniProtKB-KW"/>
</dbReference>
<feature type="coiled-coil region" evidence="10">
    <location>
        <begin position="262"/>
        <end position="296"/>
    </location>
</feature>
<dbReference type="SMART" id="SM00490">
    <property type="entry name" value="HELICc"/>
    <property type="match status" value="1"/>
</dbReference>
<dbReference type="Pfam" id="PF00270">
    <property type="entry name" value="DEAD"/>
    <property type="match status" value="1"/>
</dbReference>
<feature type="domain" description="HD Cas3-type" evidence="11">
    <location>
        <begin position="18"/>
        <end position="229"/>
    </location>
</feature>
<dbReference type="PROSITE" id="PS51643">
    <property type="entry name" value="HD_CAS3"/>
    <property type="match status" value="1"/>
</dbReference>
<comment type="similarity">
    <text evidence="2">In the central section; belongs to the CRISPR-associated helicase Cas3 family.</text>
</comment>
<keyword evidence="13" id="KW-1185">Reference proteome</keyword>
<evidence type="ECO:0000256" key="7">
    <source>
        <dbReference type="ARBA" id="ARBA00022806"/>
    </source>
</evidence>
<dbReference type="STRING" id="1423804.FD14_GL000990"/>
<dbReference type="Gene3D" id="3.40.50.300">
    <property type="entry name" value="P-loop containing nucleotide triphosphate hydrolases"/>
    <property type="match status" value="2"/>
</dbReference>
<evidence type="ECO:0000256" key="3">
    <source>
        <dbReference type="ARBA" id="ARBA00022722"/>
    </source>
</evidence>
<protein>
    <recommendedName>
        <fullName evidence="11">HD Cas3-type domain-containing protein</fullName>
    </recommendedName>
</protein>
<keyword evidence="5" id="KW-0547">Nucleotide-binding</keyword>
<evidence type="ECO:0000256" key="2">
    <source>
        <dbReference type="ARBA" id="ARBA00009046"/>
    </source>
</evidence>
<keyword evidence="3" id="KW-0540">Nuclease</keyword>